<keyword evidence="6" id="KW-1185">Reference proteome</keyword>
<dbReference type="NCBIfam" id="TIGR00254">
    <property type="entry name" value="GGDEF"/>
    <property type="match status" value="1"/>
</dbReference>
<dbReference type="SMART" id="SM00052">
    <property type="entry name" value="EAL"/>
    <property type="match status" value="1"/>
</dbReference>
<evidence type="ECO:0000313" key="5">
    <source>
        <dbReference type="EMBL" id="NYG32178.1"/>
    </source>
</evidence>
<feature type="transmembrane region" description="Helical" evidence="1">
    <location>
        <begin position="42"/>
        <end position="64"/>
    </location>
</feature>
<dbReference type="GO" id="GO:0016020">
    <property type="term" value="C:membrane"/>
    <property type="evidence" value="ECO:0007669"/>
    <property type="project" value="InterPro"/>
</dbReference>
<evidence type="ECO:0000259" key="3">
    <source>
        <dbReference type="PROSITE" id="PS50885"/>
    </source>
</evidence>
<accession>A0A7Y9QVG1</accession>
<dbReference type="GO" id="GO:0008983">
    <property type="term" value="F:protein-glutamate O-methyltransferase activity"/>
    <property type="evidence" value="ECO:0007669"/>
    <property type="project" value="UniProtKB-EC"/>
</dbReference>
<dbReference type="GO" id="GO:0008984">
    <property type="term" value="F:protein-glutamate methylesterase activity"/>
    <property type="evidence" value="ECO:0007669"/>
    <property type="project" value="UniProtKB-EC"/>
</dbReference>
<feature type="domain" description="EAL" evidence="2">
    <location>
        <begin position="317"/>
        <end position="570"/>
    </location>
</feature>
<feature type="transmembrane region" description="Helical" evidence="1">
    <location>
        <begin position="12"/>
        <end position="30"/>
    </location>
</feature>
<protein>
    <submittedName>
        <fullName evidence="5">Two-component system CheB/CheR fusion protein</fullName>
        <ecNumber evidence="5">2.1.1.80</ecNumber>
        <ecNumber evidence="5">3.1.1.61</ecNumber>
    </submittedName>
</protein>
<dbReference type="InterPro" id="IPR003660">
    <property type="entry name" value="HAMP_dom"/>
</dbReference>
<dbReference type="InterPro" id="IPR029787">
    <property type="entry name" value="Nucleotide_cyclase"/>
</dbReference>
<keyword evidence="1" id="KW-0472">Membrane</keyword>
<keyword evidence="5" id="KW-0489">Methyltransferase</keyword>
<evidence type="ECO:0000259" key="4">
    <source>
        <dbReference type="PROSITE" id="PS50887"/>
    </source>
</evidence>
<name>A0A7Y9QVG1_9BURK</name>
<dbReference type="AlphaFoldDB" id="A0A7Y9QVG1"/>
<dbReference type="SMART" id="SM00267">
    <property type="entry name" value="GGDEF"/>
    <property type="match status" value="1"/>
</dbReference>
<dbReference type="Gene3D" id="3.30.70.270">
    <property type="match status" value="1"/>
</dbReference>
<feature type="domain" description="GGDEF" evidence="4">
    <location>
        <begin position="153"/>
        <end position="308"/>
    </location>
</feature>
<keyword evidence="5" id="KW-0378">Hydrolase</keyword>
<dbReference type="InterPro" id="IPR001633">
    <property type="entry name" value="EAL_dom"/>
</dbReference>
<dbReference type="CDD" id="cd06225">
    <property type="entry name" value="HAMP"/>
    <property type="match status" value="1"/>
</dbReference>
<comment type="caution">
    <text evidence="5">The sequence shown here is derived from an EMBL/GenBank/DDBJ whole genome shotgun (WGS) entry which is preliminary data.</text>
</comment>
<dbReference type="Pfam" id="PF00990">
    <property type="entry name" value="GGDEF"/>
    <property type="match status" value="2"/>
</dbReference>
<dbReference type="GO" id="GO:0032259">
    <property type="term" value="P:methylation"/>
    <property type="evidence" value="ECO:0007669"/>
    <property type="project" value="UniProtKB-KW"/>
</dbReference>
<keyword evidence="1" id="KW-1133">Transmembrane helix</keyword>
<dbReference type="EC" id="3.1.1.61" evidence="5"/>
<dbReference type="PANTHER" id="PTHR44757">
    <property type="entry name" value="DIGUANYLATE CYCLASE DGCP"/>
    <property type="match status" value="1"/>
</dbReference>
<dbReference type="InterPro" id="IPR043128">
    <property type="entry name" value="Rev_trsase/Diguanyl_cyclase"/>
</dbReference>
<dbReference type="PROSITE" id="PS50885">
    <property type="entry name" value="HAMP"/>
    <property type="match status" value="1"/>
</dbReference>
<proteinExistence type="predicted"/>
<dbReference type="Gene3D" id="6.10.340.10">
    <property type="match status" value="1"/>
</dbReference>
<organism evidence="5 6">
    <name type="scientific">Sphaerotilus montanus</name>
    <dbReference type="NCBI Taxonomy" id="522889"/>
    <lineage>
        <taxon>Bacteria</taxon>
        <taxon>Pseudomonadati</taxon>
        <taxon>Pseudomonadota</taxon>
        <taxon>Betaproteobacteria</taxon>
        <taxon>Burkholderiales</taxon>
        <taxon>Sphaerotilaceae</taxon>
        <taxon>Sphaerotilus</taxon>
    </lineage>
</organism>
<dbReference type="InterPro" id="IPR052155">
    <property type="entry name" value="Biofilm_reg_signaling"/>
</dbReference>
<dbReference type="SUPFAM" id="SSF141868">
    <property type="entry name" value="EAL domain-like"/>
    <property type="match status" value="1"/>
</dbReference>
<dbReference type="Pfam" id="PF00563">
    <property type="entry name" value="EAL"/>
    <property type="match status" value="1"/>
</dbReference>
<dbReference type="EMBL" id="JACCFH010000001">
    <property type="protein sequence ID" value="NYG32178.1"/>
    <property type="molecule type" value="Genomic_DNA"/>
</dbReference>
<dbReference type="SUPFAM" id="SSF55073">
    <property type="entry name" value="Nucleotide cyclase"/>
    <property type="match status" value="1"/>
</dbReference>
<dbReference type="Pfam" id="PF00672">
    <property type="entry name" value="HAMP"/>
    <property type="match status" value="1"/>
</dbReference>
<dbReference type="InterPro" id="IPR035919">
    <property type="entry name" value="EAL_sf"/>
</dbReference>
<dbReference type="PROSITE" id="PS50887">
    <property type="entry name" value="GGDEF"/>
    <property type="match status" value="1"/>
</dbReference>
<dbReference type="CDD" id="cd01949">
    <property type="entry name" value="GGDEF"/>
    <property type="match status" value="1"/>
</dbReference>
<dbReference type="EC" id="2.1.1.80" evidence="5"/>
<dbReference type="CDD" id="cd01948">
    <property type="entry name" value="EAL"/>
    <property type="match status" value="1"/>
</dbReference>
<dbReference type="PROSITE" id="PS50883">
    <property type="entry name" value="EAL"/>
    <property type="match status" value="1"/>
</dbReference>
<dbReference type="SMART" id="SM00304">
    <property type="entry name" value="HAMP"/>
    <property type="match status" value="1"/>
</dbReference>
<feature type="domain" description="HAMP" evidence="3">
    <location>
        <begin position="65"/>
        <end position="117"/>
    </location>
</feature>
<dbReference type="GO" id="GO:0007165">
    <property type="term" value="P:signal transduction"/>
    <property type="evidence" value="ECO:0007669"/>
    <property type="project" value="InterPro"/>
</dbReference>
<keyword evidence="1" id="KW-0812">Transmembrane</keyword>
<evidence type="ECO:0000313" key="6">
    <source>
        <dbReference type="Proteomes" id="UP000518288"/>
    </source>
</evidence>
<sequence length="586" mass="63555">MDTPYGQGLNSIRWRFALASAVLTIVGVLLREHLIGHADGLTQTGLSSLLLLTCAVASITFWMASKFTRSIESLRDSTEAIATGTLDSPVTVDCACEVGGLASSFRKMTQRMNANLLRINTLAYTDAVTGLPNRSVIDHLLGHALAPQRQGRFEAAIFFIGLDGFKHINDRLGHQGGDELLRQAAQRILEQGFGRTLQTLDPCTDTFGSPCDRLPEDLVLARFTGDEFVAILPGMTDRAALRALGERLVSTFQEPFRIGTQDVIAHPRVGIALTPEDTGSAADLLTFADLAMHCARRDQRERLVFFDQDIREALLARTDTESALRLALQRGELLLHYQPKVDASTLALTGVEALVRWQHPQRGLLAPAAFIDVAEQAGLMGALGQQVIALAVAQCRLWLEAGIRRPVAVNVSPSQFASPQFVPQLLATLRQAQVPATLLSVEITESIAMSATAEVEERLSTLREAGIRIAIDDFGVGFSNLSQLSRVPMDDLKIDRSLVMAIGENQKSEVIIRAIIGMAHALGYRTIAEGIETPQQQAYLKSLGCNALQGYRFARPMDAEALEAWVVARAVPAASISAGTSTVSER</sequence>
<dbReference type="Gene3D" id="3.20.20.450">
    <property type="entry name" value="EAL domain"/>
    <property type="match status" value="1"/>
</dbReference>
<keyword evidence="5" id="KW-0808">Transferase</keyword>
<dbReference type="Proteomes" id="UP000518288">
    <property type="component" value="Unassembled WGS sequence"/>
</dbReference>
<evidence type="ECO:0000259" key="2">
    <source>
        <dbReference type="PROSITE" id="PS50883"/>
    </source>
</evidence>
<dbReference type="InterPro" id="IPR000160">
    <property type="entry name" value="GGDEF_dom"/>
</dbReference>
<dbReference type="RefSeq" id="WP_179633094.1">
    <property type="nucleotide sequence ID" value="NZ_JACCFH010000001.1"/>
</dbReference>
<gene>
    <name evidence="5" type="ORF">BDD16_001164</name>
</gene>
<reference evidence="5 6" key="1">
    <citation type="submission" date="2020-07" db="EMBL/GenBank/DDBJ databases">
        <title>Genomic Encyclopedia of Archaeal and Bacterial Type Strains, Phase II (KMG-II): from individual species to whole genera.</title>
        <authorList>
            <person name="Goeker M."/>
        </authorList>
    </citation>
    <scope>NUCLEOTIDE SEQUENCE [LARGE SCALE GENOMIC DNA]</scope>
    <source>
        <strain evidence="5 6">DSM 21226</strain>
    </source>
</reference>
<dbReference type="PANTHER" id="PTHR44757:SF2">
    <property type="entry name" value="BIOFILM ARCHITECTURE MAINTENANCE PROTEIN MBAA"/>
    <property type="match status" value="1"/>
</dbReference>
<evidence type="ECO:0000256" key="1">
    <source>
        <dbReference type="SAM" id="Phobius"/>
    </source>
</evidence>